<dbReference type="AlphaFoldDB" id="A0A6J7VMP4"/>
<evidence type="ECO:0000313" key="1">
    <source>
        <dbReference type="EMBL" id="CAB5078366.1"/>
    </source>
</evidence>
<sequence length="104" mass="11689">MRLNEDAPIGTLACAQHARGAVLFVQGNDSASTRRDFFTLVRIPSCLRTVFEGFHHLAERDAKTLYEAWNLGLGRHQSTTFSTAVTTMFTRANGIRTFQARLWS</sequence>
<gene>
    <name evidence="1" type="ORF">UFOPK4371_01513</name>
</gene>
<name>A0A6J7VMP4_9ZZZZ</name>
<accession>A0A6J7VMP4</accession>
<proteinExistence type="predicted"/>
<dbReference type="EMBL" id="CAFBRD010000103">
    <property type="protein sequence ID" value="CAB5078366.1"/>
    <property type="molecule type" value="Genomic_DNA"/>
</dbReference>
<organism evidence="1">
    <name type="scientific">freshwater metagenome</name>
    <dbReference type="NCBI Taxonomy" id="449393"/>
    <lineage>
        <taxon>unclassified sequences</taxon>
        <taxon>metagenomes</taxon>
        <taxon>ecological metagenomes</taxon>
    </lineage>
</organism>
<reference evidence="1" key="1">
    <citation type="submission" date="2020-05" db="EMBL/GenBank/DDBJ databases">
        <authorList>
            <person name="Chiriac C."/>
            <person name="Salcher M."/>
            <person name="Ghai R."/>
            <person name="Kavagutti S V."/>
        </authorList>
    </citation>
    <scope>NUCLEOTIDE SEQUENCE</scope>
</reference>
<protein>
    <submittedName>
        <fullName evidence="1">Unannotated protein</fullName>
    </submittedName>
</protein>